<accession>A0ABV7GI37</accession>
<gene>
    <name evidence="1" type="ORF">ACFOGP_00570</name>
</gene>
<name>A0ABV7GI37_9RHOB</name>
<protein>
    <submittedName>
        <fullName evidence="1">Uncharacterized protein</fullName>
    </submittedName>
</protein>
<sequence length="133" mass="15028">MPCDFHPLLLVLGDAAELRHFSNLLSCFAATGARVELTEAGMFSEDTRVMLRELDPEKPERPGLWVREAGTHPVLDWRLTREQAEDFADDVLKTANGESRAGSSTLECEELNEIRVKVSFGEFEDQFLLGNMW</sequence>
<evidence type="ECO:0000313" key="2">
    <source>
        <dbReference type="Proteomes" id="UP001595632"/>
    </source>
</evidence>
<reference evidence="2" key="1">
    <citation type="journal article" date="2019" name="Int. J. Syst. Evol. Microbiol.">
        <title>The Global Catalogue of Microorganisms (GCM) 10K type strain sequencing project: providing services to taxonomists for standard genome sequencing and annotation.</title>
        <authorList>
            <consortium name="The Broad Institute Genomics Platform"/>
            <consortium name="The Broad Institute Genome Sequencing Center for Infectious Disease"/>
            <person name="Wu L."/>
            <person name="Ma J."/>
        </authorList>
    </citation>
    <scope>NUCLEOTIDE SEQUENCE [LARGE SCALE GENOMIC DNA]</scope>
    <source>
        <strain evidence="2">KCTC 52366</strain>
    </source>
</reference>
<dbReference type="Proteomes" id="UP001595632">
    <property type="component" value="Unassembled WGS sequence"/>
</dbReference>
<organism evidence="1 2">
    <name type="scientific">Psychromarinibacter halotolerans</name>
    <dbReference type="NCBI Taxonomy" id="1775175"/>
    <lineage>
        <taxon>Bacteria</taxon>
        <taxon>Pseudomonadati</taxon>
        <taxon>Pseudomonadota</taxon>
        <taxon>Alphaproteobacteria</taxon>
        <taxon>Rhodobacterales</taxon>
        <taxon>Paracoccaceae</taxon>
        <taxon>Psychromarinibacter</taxon>
    </lineage>
</organism>
<evidence type="ECO:0000313" key="1">
    <source>
        <dbReference type="EMBL" id="MFC3141182.1"/>
    </source>
</evidence>
<dbReference type="EMBL" id="JBHRTB010000003">
    <property type="protein sequence ID" value="MFC3141182.1"/>
    <property type="molecule type" value="Genomic_DNA"/>
</dbReference>
<keyword evidence="2" id="KW-1185">Reference proteome</keyword>
<comment type="caution">
    <text evidence="1">The sequence shown here is derived from an EMBL/GenBank/DDBJ whole genome shotgun (WGS) entry which is preliminary data.</text>
</comment>
<dbReference type="RefSeq" id="WP_275635196.1">
    <property type="nucleotide sequence ID" value="NZ_JARGYD010000023.1"/>
</dbReference>
<proteinExistence type="predicted"/>